<evidence type="ECO:0000313" key="2">
    <source>
        <dbReference type="EMBL" id="OKL51621.1"/>
    </source>
</evidence>
<protein>
    <recommendedName>
        <fullName evidence="4">Spermidine synthase</fullName>
    </recommendedName>
</protein>
<organism evidence="2 3">
    <name type="scientific">Buchananella hordeovulneris</name>
    <dbReference type="NCBI Taxonomy" id="52770"/>
    <lineage>
        <taxon>Bacteria</taxon>
        <taxon>Bacillati</taxon>
        <taxon>Actinomycetota</taxon>
        <taxon>Actinomycetes</taxon>
        <taxon>Actinomycetales</taxon>
        <taxon>Actinomycetaceae</taxon>
        <taxon>Buchananella</taxon>
    </lineage>
</organism>
<evidence type="ECO:0000313" key="3">
    <source>
        <dbReference type="Proteomes" id="UP000185612"/>
    </source>
</evidence>
<evidence type="ECO:0008006" key="4">
    <source>
        <dbReference type="Google" id="ProtNLM"/>
    </source>
</evidence>
<proteinExistence type="predicted"/>
<dbReference type="PANTHER" id="PTHR43317:SF1">
    <property type="entry name" value="THERMOSPERMINE SYNTHASE ACAULIS5"/>
    <property type="match status" value="1"/>
</dbReference>
<dbReference type="STRING" id="52770.BSZ40_06750"/>
<dbReference type="NCBIfam" id="NF037959">
    <property type="entry name" value="MFS_SpdSyn"/>
    <property type="match status" value="1"/>
</dbReference>
<sequence>MPAGEVAGQWARIECVPDERGVLLLLDGVESSYLDALDAAHLEFEYMQQFAAVVDAVFPAGAGLRALHLGGGGCALARAWDATRPSSSQLVIEYDGVLAQQVRHWFALPRAPRLRIRHAEARAALAGNAGQWDVIVRDVFVGRQVPPHLRTSQFYALVRARLAAGGVFLANLADGPPLSEARREVATAFSQLPDLALISFPAVFSQRRFSNLVLASAPGVDWATTDLARRLTRLPLPATFLSGTKLAEFAAGHAPFMDPPSPTGQPAA</sequence>
<dbReference type="CDD" id="cd02440">
    <property type="entry name" value="AdoMet_MTases"/>
    <property type="match status" value="1"/>
</dbReference>
<dbReference type="InParanoid" id="A0A1Q5PVK7"/>
<comment type="caution">
    <text evidence="2">The sequence shown here is derived from an EMBL/GenBank/DDBJ whole genome shotgun (WGS) entry which is preliminary data.</text>
</comment>
<dbReference type="AlphaFoldDB" id="A0A1Q5PVK7"/>
<reference evidence="3" key="1">
    <citation type="submission" date="2016-12" db="EMBL/GenBank/DDBJ databases">
        <authorList>
            <person name="Meng X."/>
        </authorList>
    </citation>
    <scope>NUCLEOTIDE SEQUENCE [LARGE SCALE GENOMIC DNA]</scope>
    <source>
        <strain evidence="3">DSM 20732</strain>
    </source>
</reference>
<dbReference type="SUPFAM" id="SSF53335">
    <property type="entry name" value="S-adenosyl-L-methionine-dependent methyltransferases"/>
    <property type="match status" value="1"/>
</dbReference>
<dbReference type="PANTHER" id="PTHR43317">
    <property type="entry name" value="THERMOSPERMINE SYNTHASE ACAULIS5"/>
    <property type="match status" value="1"/>
</dbReference>
<dbReference type="EMBL" id="MQVS01000006">
    <property type="protein sequence ID" value="OKL51621.1"/>
    <property type="molecule type" value="Genomic_DNA"/>
</dbReference>
<gene>
    <name evidence="2" type="ORF">BSZ40_06750</name>
</gene>
<name>A0A1Q5PVK7_9ACTO</name>
<evidence type="ECO:0000256" key="1">
    <source>
        <dbReference type="ARBA" id="ARBA00023115"/>
    </source>
</evidence>
<dbReference type="Proteomes" id="UP000185612">
    <property type="component" value="Unassembled WGS sequence"/>
</dbReference>
<dbReference type="InterPro" id="IPR029063">
    <property type="entry name" value="SAM-dependent_MTases_sf"/>
</dbReference>
<keyword evidence="3" id="KW-1185">Reference proteome</keyword>
<dbReference type="Gene3D" id="3.40.50.150">
    <property type="entry name" value="Vaccinia Virus protein VP39"/>
    <property type="match status" value="1"/>
</dbReference>
<accession>A0A1Q5PVK7</accession>
<keyword evidence="1" id="KW-0620">Polyamine biosynthesis</keyword>
<dbReference type="GO" id="GO:0006596">
    <property type="term" value="P:polyamine biosynthetic process"/>
    <property type="evidence" value="ECO:0007669"/>
    <property type="project" value="UniProtKB-KW"/>
</dbReference>